<reference evidence="5 6" key="1">
    <citation type="journal article" date="2013" name="Genome Announc.">
        <title>Draft Genome Sequence of the Cellulolytic, Mesophilic, Anaerobic Bacterium Clostridium termitidis Strain CT1112 (DSM 5398).</title>
        <authorList>
            <person name="Lal S."/>
            <person name="Ramachandran U."/>
            <person name="Zhang X."/>
            <person name="Munir R."/>
            <person name="Sparling R."/>
            <person name="Levin D.B."/>
        </authorList>
    </citation>
    <scope>NUCLEOTIDE SEQUENCE [LARGE SCALE GENOMIC DNA]</scope>
    <source>
        <strain evidence="5 6">CT1112</strain>
    </source>
</reference>
<name>S0FG59_RUMCE</name>
<evidence type="ECO:0000256" key="1">
    <source>
        <dbReference type="ARBA" id="ARBA00006739"/>
    </source>
</evidence>
<comment type="similarity">
    <text evidence="1">Belongs to the glycosyltransferase 2 family.</text>
</comment>
<proteinExistence type="inferred from homology"/>
<dbReference type="Proteomes" id="UP000014155">
    <property type="component" value="Unassembled WGS sequence"/>
</dbReference>
<feature type="transmembrane region" description="Helical" evidence="4">
    <location>
        <begin position="338"/>
        <end position="358"/>
    </location>
</feature>
<dbReference type="GO" id="GO:0016757">
    <property type="term" value="F:glycosyltransferase activity"/>
    <property type="evidence" value="ECO:0007669"/>
    <property type="project" value="UniProtKB-KW"/>
</dbReference>
<dbReference type="RefSeq" id="WP_004629536.1">
    <property type="nucleotide sequence ID" value="NZ_AORV01000063.1"/>
</dbReference>
<keyword evidence="4" id="KW-0812">Transmembrane</keyword>
<dbReference type="SUPFAM" id="SSF53448">
    <property type="entry name" value="Nucleotide-diphospho-sugar transferases"/>
    <property type="match status" value="1"/>
</dbReference>
<dbReference type="Pfam" id="PF13641">
    <property type="entry name" value="Glyco_tranf_2_3"/>
    <property type="match status" value="1"/>
</dbReference>
<evidence type="ECO:0000256" key="2">
    <source>
        <dbReference type="ARBA" id="ARBA00022676"/>
    </source>
</evidence>
<sequence length="414" mass="47616">MEFIKYIDFSANTFFIAAITIILTVLAYFFIVSVFGWRKRPEKHEVSHPDKNYAIIVAAHNEQSVIGNTIRSIKAMDYPEEKYGVFVIADNCTDDTANIARACGAVVFERQDTSNKGKGHALKWMFDKLFGSDFEFDAVCILDADNLVSKDFLLQIDKKMQKGYQVVQGYRDMKNPWDSWITSSYSITYWLANRLCQLPRQYLGMNCTLTGSGYAVSVDTLRKIGWEIETLTEDVEFYFQLCLNDVKIGWAHDAVIFDEQPVTLSQSWRQRTRWMQGHFSCVFLYGRRVFGKLLRDRSLQSFDTVVMLFYPFLYVMGSFLMAFQAMKTIILQIDDTNLKALLLFAAMSIITFVVQNVFSVTVLVNENKGSKNLIMGLVVLPIFNFTWVPIMIQGYFSRKNKNWAHIAHTSAAQL</sequence>
<keyword evidence="2" id="KW-0328">Glycosyltransferase</keyword>
<feature type="transmembrane region" description="Helical" evidence="4">
    <location>
        <begin position="305"/>
        <end position="326"/>
    </location>
</feature>
<dbReference type="PANTHER" id="PTHR43630:SF1">
    <property type="entry name" value="POLY-BETA-1,6-N-ACETYL-D-GLUCOSAMINE SYNTHASE"/>
    <property type="match status" value="1"/>
</dbReference>
<evidence type="ECO:0000313" key="6">
    <source>
        <dbReference type="Proteomes" id="UP000014155"/>
    </source>
</evidence>
<dbReference type="CDD" id="cd06438">
    <property type="entry name" value="EpsO_like"/>
    <property type="match status" value="1"/>
</dbReference>
<dbReference type="InterPro" id="IPR029044">
    <property type="entry name" value="Nucleotide-diphossugar_trans"/>
</dbReference>
<feature type="transmembrane region" description="Helical" evidence="4">
    <location>
        <begin position="12"/>
        <end position="37"/>
    </location>
</feature>
<dbReference type="eggNOG" id="COG1215">
    <property type="taxonomic scope" value="Bacteria"/>
</dbReference>
<keyword evidence="4" id="KW-0472">Membrane</keyword>
<dbReference type="Gene3D" id="3.90.550.10">
    <property type="entry name" value="Spore Coat Polysaccharide Biosynthesis Protein SpsA, Chain A"/>
    <property type="match status" value="1"/>
</dbReference>
<gene>
    <name evidence="5" type="ORF">CTER_4467</name>
</gene>
<dbReference type="AlphaFoldDB" id="S0FG59"/>
<dbReference type="PATRIC" id="fig|1195236.3.peg.4651"/>
<dbReference type="PANTHER" id="PTHR43630">
    <property type="entry name" value="POLY-BETA-1,6-N-ACETYL-D-GLUCOSAMINE SYNTHASE"/>
    <property type="match status" value="1"/>
</dbReference>
<evidence type="ECO:0000256" key="4">
    <source>
        <dbReference type="SAM" id="Phobius"/>
    </source>
</evidence>
<accession>S0FG59</accession>
<keyword evidence="6" id="KW-1185">Reference proteome</keyword>
<dbReference type="EMBL" id="AORV01000063">
    <property type="protein sequence ID" value="EMS69857.1"/>
    <property type="molecule type" value="Genomic_DNA"/>
</dbReference>
<keyword evidence="4" id="KW-1133">Transmembrane helix</keyword>
<organism evidence="5 6">
    <name type="scientific">Ruminiclostridium cellobioparum subsp. termitidis CT1112</name>
    <dbReference type="NCBI Taxonomy" id="1195236"/>
    <lineage>
        <taxon>Bacteria</taxon>
        <taxon>Bacillati</taxon>
        <taxon>Bacillota</taxon>
        <taxon>Clostridia</taxon>
        <taxon>Eubacteriales</taxon>
        <taxon>Oscillospiraceae</taxon>
        <taxon>Ruminiclostridium</taxon>
    </lineage>
</organism>
<protein>
    <submittedName>
        <fullName evidence="5">Glycosyl transferase family protein</fullName>
    </submittedName>
</protein>
<comment type="caution">
    <text evidence="5">The sequence shown here is derived from an EMBL/GenBank/DDBJ whole genome shotgun (WGS) entry which is preliminary data.</text>
</comment>
<evidence type="ECO:0000256" key="3">
    <source>
        <dbReference type="ARBA" id="ARBA00022679"/>
    </source>
</evidence>
<evidence type="ECO:0000313" key="5">
    <source>
        <dbReference type="EMBL" id="EMS69857.1"/>
    </source>
</evidence>
<dbReference type="STRING" id="1195236.CTER_4467"/>
<feature type="transmembrane region" description="Helical" evidence="4">
    <location>
        <begin position="373"/>
        <end position="392"/>
    </location>
</feature>
<keyword evidence="3 5" id="KW-0808">Transferase</keyword>